<dbReference type="PANTHER" id="PTHR43562">
    <property type="entry name" value="NAPA-TYPE SODIUM/HYDROGEN ANTIPORTER"/>
    <property type="match status" value="1"/>
</dbReference>
<evidence type="ECO:0000256" key="7">
    <source>
        <dbReference type="ARBA" id="ARBA00023065"/>
    </source>
</evidence>
<evidence type="ECO:0000256" key="10">
    <source>
        <dbReference type="SAM" id="Phobius"/>
    </source>
</evidence>
<organism evidence="12 13">
    <name type="scientific">Aquella oligotrophica</name>
    <dbReference type="NCBI Taxonomy" id="2067065"/>
    <lineage>
        <taxon>Bacteria</taxon>
        <taxon>Pseudomonadati</taxon>
        <taxon>Pseudomonadota</taxon>
        <taxon>Betaproteobacteria</taxon>
        <taxon>Neisseriales</taxon>
        <taxon>Neisseriaceae</taxon>
        <taxon>Aquella</taxon>
    </lineage>
</organism>
<feature type="transmembrane region" description="Helical" evidence="10">
    <location>
        <begin position="392"/>
        <end position="410"/>
    </location>
</feature>
<dbReference type="InterPro" id="IPR038770">
    <property type="entry name" value="Na+/solute_symporter_sf"/>
</dbReference>
<dbReference type="GO" id="GO:0006814">
    <property type="term" value="P:sodium ion transport"/>
    <property type="evidence" value="ECO:0007669"/>
    <property type="project" value="UniProtKB-KW"/>
</dbReference>
<dbReference type="GO" id="GO:0015297">
    <property type="term" value="F:antiporter activity"/>
    <property type="evidence" value="ECO:0007669"/>
    <property type="project" value="UniProtKB-KW"/>
</dbReference>
<dbReference type="PANTHER" id="PTHR43562:SF3">
    <property type="entry name" value="SODIUM ION_PROTON EXCHANGER (EUROFUNG)"/>
    <property type="match status" value="1"/>
</dbReference>
<dbReference type="AlphaFoldDB" id="A0A2I7N8T3"/>
<feature type="transmembrane region" description="Helical" evidence="10">
    <location>
        <begin position="179"/>
        <end position="198"/>
    </location>
</feature>
<evidence type="ECO:0000256" key="4">
    <source>
        <dbReference type="ARBA" id="ARBA00022692"/>
    </source>
</evidence>
<keyword evidence="5 10" id="KW-1133">Transmembrane helix</keyword>
<keyword evidence="9" id="KW-0739">Sodium transport</keyword>
<evidence type="ECO:0000256" key="5">
    <source>
        <dbReference type="ARBA" id="ARBA00022989"/>
    </source>
</evidence>
<gene>
    <name evidence="12" type="ORF">CUN60_11395</name>
</gene>
<keyword evidence="4 10" id="KW-0812">Transmembrane</keyword>
<evidence type="ECO:0000313" key="12">
    <source>
        <dbReference type="EMBL" id="AUR52873.1"/>
    </source>
</evidence>
<evidence type="ECO:0000256" key="3">
    <source>
        <dbReference type="ARBA" id="ARBA00022449"/>
    </source>
</evidence>
<protein>
    <recommendedName>
        <fullName evidence="11">Cation/H+ exchanger transmembrane domain-containing protein</fullName>
    </recommendedName>
</protein>
<name>A0A2I7N8T3_9NEIS</name>
<keyword evidence="6" id="KW-0915">Sodium</keyword>
<reference evidence="13" key="1">
    <citation type="submission" date="2017-11" db="EMBL/GenBank/DDBJ databases">
        <authorList>
            <person name="Chan K.G."/>
            <person name="Lee L.S."/>
        </authorList>
    </citation>
    <scope>NUCLEOTIDE SEQUENCE [LARGE SCALE GENOMIC DNA]</scope>
    <source>
        <strain evidence="13">DSM 100970</strain>
    </source>
</reference>
<dbReference type="GO" id="GO:1902600">
    <property type="term" value="P:proton transmembrane transport"/>
    <property type="evidence" value="ECO:0007669"/>
    <property type="project" value="InterPro"/>
</dbReference>
<dbReference type="RefSeq" id="WP_102952160.1">
    <property type="nucleotide sequence ID" value="NZ_CP024847.1"/>
</dbReference>
<keyword evidence="2" id="KW-0813">Transport</keyword>
<keyword evidence="7" id="KW-0406">Ion transport</keyword>
<feature type="transmembrane region" description="Helical" evidence="10">
    <location>
        <begin position="115"/>
        <end position="133"/>
    </location>
</feature>
<evidence type="ECO:0000256" key="8">
    <source>
        <dbReference type="ARBA" id="ARBA00023136"/>
    </source>
</evidence>
<dbReference type="EMBL" id="CP024847">
    <property type="protein sequence ID" value="AUR52873.1"/>
    <property type="molecule type" value="Genomic_DNA"/>
</dbReference>
<feature type="transmembrane region" description="Helical" evidence="10">
    <location>
        <begin position="367"/>
        <end position="386"/>
    </location>
</feature>
<feature type="domain" description="Cation/H+ exchanger transmembrane" evidence="11">
    <location>
        <begin position="70"/>
        <end position="473"/>
    </location>
</feature>
<feature type="transmembrane region" description="Helical" evidence="10">
    <location>
        <begin position="145"/>
        <end position="167"/>
    </location>
</feature>
<feature type="transmembrane region" description="Helical" evidence="10">
    <location>
        <begin position="295"/>
        <end position="315"/>
    </location>
</feature>
<keyword evidence="3" id="KW-0050">Antiport</keyword>
<proteinExistence type="predicted"/>
<dbReference type="GO" id="GO:0016020">
    <property type="term" value="C:membrane"/>
    <property type="evidence" value="ECO:0007669"/>
    <property type="project" value="UniProtKB-SubCell"/>
</dbReference>
<evidence type="ECO:0000313" key="13">
    <source>
        <dbReference type="Proteomes" id="UP000236655"/>
    </source>
</evidence>
<feature type="transmembrane region" description="Helical" evidence="10">
    <location>
        <begin position="240"/>
        <end position="259"/>
    </location>
</feature>
<keyword evidence="13" id="KW-1185">Reference proteome</keyword>
<feature type="transmembrane region" description="Helical" evidence="10">
    <location>
        <begin position="90"/>
        <end position="109"/>
    </location>
</feature>
<dbReference type="Proteomes" id="UP000236655">
    <property type="component" value="Chromosome"/>
</dbReference>
<feature type="transmembrane region" description="Helical" evidence="10">
    <location>
        <begin position="210"/>
        <end position="234"/>
    </location>
</feature>
<keyword evidence="8 10" id="KW-0472">Membrane</keyword>
<dbReference type="KEGG" id="nba:CUN60_11395"/>
<evidence type="ECO:0000256" key="6">
    <source>
        <dbReference type="ARBA" id="ARBA00023053"/>
    </source>
</evidence>
<evidence type="ECO:0000259" key="11">
    <source>
        <dbReference type="Pfam" id="PF00999"/>
    </source>
</evidence>
<feature type="transmembrane region" description="Helical" evidence="10">
    <location>
        <begin position="57"/>
        <end position="78"/>
    </location>
</feature>
<feature type="transmembrane region" description="Helical" evidence="10">
    <location>
        <begin position="12"/>
        <end position="37"/>
    </location>
</feature>
<dbReference type="Gene3D" id="1.20.1530.20">
    <property type="match status" value="2"/>
</dbReference>
<dbReference type="OrthoDB" id="9793589at2"/>
<sequence>MNFSKNYVNQFVWYALGLLLDTKIVTRGCLITLFLFISLKSFASSTANTNTSGTVDFTPAIYLWLALSILMSRGLSIVKKIGLPVVTSEILAGIVLGHLYLFGITTFIGMNHNEIIQFLSEIGAMILMFEIGLETQIKDISNKLVSGMKIALFGTVLTFSGGYYLSAFFYPDMTTDSRILLGVITAATATGISAKVFKDLKILGSREVKLVLTASLIDEVLSILCFAIVSGVLIAGNIEIETLITITAKITMFFLLSITLGTRLTPLLTKLSVKIHAGISMKIGLLFFICTLYTWLASILGVAPVIGAFIAGLVIDPEHFKNFSQAKFLRELKLIANHTSDENTKVQILKTVHAQETRSLDELIKPLSNIFVPIFFTYIGLIFKLSDLTKPRVVLFAISLLIISLIGRIISGYSEKEKLNKLLVGLGMTPIGEAGLIFAVTGHQLGIINNDIMSAIVLAVVLITIITPILIKISLKSGRLS</sequence>
<comment type="subcellular location">
    <subcellularLocation>
        <location evidence="1">Membrane</location>
        <topology evidence="1">Multi-pass membrane protein</topology>
    </subcellularLocation>
</comment>
<evidence type="ECO:0000256" key="2">
    <source>
        <dbReference type="ARBA" id="ARBA00022448"/>
    </source>
</evidence>
<evidence type="ECO:0000256" key="1">
    <source>
        <dbReference type="ARBA" id="ARBA00004141"/>
    </source>
</evidence>
<evidence type="ECO:0000256" key="9">
    <source>
        <dbReference type="ARBA" id="ARBA00023201"/>
    </source>
</evidence>
<accession>A0A2I7N8T3</accession>
<dbReference type="InterPro" id="IPR006153">
    <property type="entry name" value="Cation/H_exchanger_TM"/>
</dbReference>
<feature type="transmembrane region" description="Helical" evidence="10">
    <location>
        <begin position="422"/>
        <end position="440"/>
    </location>
</feature>
<feature type="transmembrane region" description="Helical" evidence="10">
    <location>
        <begin position="452"/>
        <end position="471"/>
    </location>
</feature>
<dbReference type="Pfam" id="PF00999">
    <property type="entry name" value="Na_H_Exchanger"/>
    <property type="match status" value="1"/>
</dbReference>